<geneLocation type="plasmid" evidence="2">
    <name>pHUSEC41-2</name>
</geneLocation>
<reference evidence="2" key="2">
    <citation type="journal article" date="2012" name="J. Bacteriol.">
        <title>Complete Sequences of Plasmids from the Hemolytic-Uremic Syndrome-Associated Escherichia coli Strain HUSEC41.</title>
        <authorList>
            <person name="Kunne C."/>
            <person name="Billion A."/>
            <person name="Mshana S.E."/>
            <person name="Schmiedel J."/>
            <person name="Domann E."/>
            <person name="Hossain H."/>
            <person name="Hain T."/>
            <person name="Imirzalioglu C."/>
            <person name="Chakraborty T."/>
        </authorList>
    </citation>
    <scope>NUCLEOTIDE SEQUENCE</scope>
    <source>
        <strain evidence="2">HUSEC41</strain>
    </source>
</reference>
<keyword evidence="2" id="KW-0614">Plasmid</keyword>
<evidence type="ECO:0000313" key="2">
    <source>
        <dbReference type="EMBL" id="CCE21243.1"/>
    </source>
</evidence>
<dbReference type="AlphaFoldDB" id="A0A9P1NSG5"/>
<accession>A0A9P1NSG5</accession>
<keyword evidence="1" id="KW-1133">Transmembrane helix</keyword>
<keyword evidence="1" id="KW-0812">Transmembrane</keyword>
<dbReference type="EMBL" id="HE603111">
    <property type="protein sequence ID" value="CCE21243.1"/>
    <property type="molecule type" value="Genomic_DNA"/>
</dbReference>
<organism evidence="2">
    <name type="scientific">Escherichia coli</name>
    <dbReference type="NCBI Taxonomy" id="562"/>
    <lineage>
        <taxon>Bacteria</taxon>
        <taxon>Pseudomonadati</taxon>
        <taxon>Pseudomonadota</taxon>
        <taxon>Gammaproteobacteria</taxon>
        <taxon>Enterobacterales</taxon>
        <taxon>Enterobacteriaceae</taxon>
        <taxon>Escherichia</taxon>
    </lineage>
</organism>
<evidence type="ECO:0000256" key="1">
    <source>
        <dbReference type="SAM" id="Phobius"/>
    </source>
</evidence>
<reference evidence="2" key="1">
    <citation type="submission" date="2011-10" db="EMBL/GenBank/DDBJ databases">
        <authorList>
            <person name="Kuenne C."/>
        </authorList>
    </citation>
    <scope>NUCLEOTIDE SEQUENCE</scope>
    <source>
        <strain evidence="2">HUSEC41</strain>
        <plasmid evidence="2">pHUSEC41-2</plasmid>
    </source>
</reference>
<protein>
    <submittedName>
        <fullName evidence="2">Uncharacterized protein</fullName>
    </submittedName>
</protein>
<keyword evidence="1" id="KW-0472">Membrane</keyword>
<proteinExistence type="predicted"/>
<gene>
    <name evidence="2" type="ORF">HUS41_pII0093</name>
</gene>
<feature type="transmembrane region" description="Helical" evidence="1">
    <location>
        <begin position="12"/>
        <end position="39"/>
    </location>
</feature>
<sequence length="43" mass="4695">MQHQHGGEPPGVVFVLCFMIVFCIRHRSVLGIGAMIGIAQSAW</sequence>
<name>A0A9P1NSG5_ECOLX</name>